<reference evidence="2" key="1">
    <citation type="journal article" date="2019" name="Nat. Commun.">
        <title>The genome of broomcorn millet.</title>
        <authorList>
            <person name="Zou C."/>
            <person name="Miki D."/>
            <person name="Li D."/>
            <person name="Tang Q."/>
            <person name="Xiao L."/>
            <person name="Rajput S."/>
            <person name="Deng P."/>
            <person name="Jia W."/>
            <person name="Huang R."/>
            <person name="Zhang M."/>
            <person name="Sun Y."/>
            <person name="Hu J."/>
            <person name="Fu X."/>
            <person name="Schnable P.S."/>
            <person name="Li F."/>
            <person name="Zhang H."/>
            <person name="Feng B."/>
            <person name="Zhu X."/>
            <person name="Liu R."/>
            <person name="Schnable J.C."/>
            <person name="Zhu J.-K."/>
            <person name="Zhang H."/>
        </authorList>
    </citation>
    <scope>NUCLEOTIDE SEQUENCE [LARGE SCALE GENOMIC DNA]</scope>
</reference>
<dbReference type="Proteomes" id="UP000275267">
    <property type="component" value="Unassembled WGS sequence"/>
</dbReference>
<gene>
    <name evidence="1" type="ORF">C2845_PM13G00490</name>
</gene>
<name>A0A3L6RIM0_PANMI</name>
<evidence type="ECO:0008006" key="3">
    <source>
        <dbReference type="Google" id="ProtNLM"/>
    </source>
</evidence>
<dbReference type="SUPFAM" id="SSF63829">
    <property type="entry name" value="Calcium-dependent phosphotriesterase"/>
    <property type="match status" value="1"/>
</dbReference>
<comment type="caution">
    <text evidence="1">The sequence shown here is derived from an EMBL/GenBank/DDBJ whole genome shotgun (WGS) entry which is preliminary data.</text>
</comment>
<dbReference type="PANTHER" id="PTHR33085:SF68">
    <property type="entry name" value="DUF1618 DOMAIN-CONTAINING PROTEIN"/>
    <property type="match status" value="1"/>
</dbReference>
<organism evidence="1 2">
    <name type="scientific">Panicum miliaceum</name>
    <name type="common">Proso millet</name>
    <name type="synonym">Broomcorn millet</name>
    <dbReference type="NCBI Taxonomy" id="4540"/>
    <lineage>
        <taxon>Eukaryota</taxon>
        <taxon>Viridiplantae</taxon>
        <taxon>Streptophyta</taxon>
        <taxon>Embryophyta</taxon>
        <taxon>Tracheophyta</taxon>
        <taxon>Spermatophyta</taxon>
        <taxon>Magnoliopsida</taxon>
        <taxon>Liliopsida</taxon>
        <taxon>Poales</taxon>
        <taxon>Poaceae</taxon>
        <taxon>PACMAD clade</taxon>
        <taxon>Panicoideae</taxon>
        <taxon>Panicodae</taxon>
        <taxon>Paniceae</taxon>
        <taxon>Panicinae</taxon>
        <taxon>Panicum</taxon>
        <taxon>Panicum sect. Panicum</taxon>
    </lineage>
</organism>
<dbReference type="EMBL" id="PQIB02000008">
    <property type="protein sequence ID" value="RLN04369.1"/>
    <property type="molecule type" value="Genomic_DNA"/>
</dbReference>
<evidence type="ECO:0000313" key="2">
    <source>
        <dbReference type="Proteomes" id="UP000275267"/>
    </source>
</evidence>
<keyword evidence="2" id="KW-1185">Reference proteome</keyword>
<dbReference type="OrthoDB" id="586059at2759"/>
<protein>
    <recommendedName>
        <fullName evidence="3">F-box/kelch-repeat protein</fullName>
    </recommendedName>
</protein>
<dbReference type="InterPro" id="IPR012871">
    <property type="entry name" value="DUF1668_ORYSA"/>
</dbReference>
<evidence type="ECO:0000313" key="1">
    <source>
        <dbReference type="EMBL" id="RLN04369.1"/>
    </source>
</evidence>
<accession>A0A3L6RIM0</accession>
<dbReference type="Pfam" id="PF07893">
    <property type="entry name" value="DUF1668"/>
    <property type="match status" value="1"/>
</dbReference>
<dbReference type="AlphaFoldDB" id="A0A3L6RIM0"/>
<sequence length="260" mass="29321">MNQRCGLAYDAGTGVLSMGAHAPAQMVCGYGISIAVGDVLYVLTYRYFDRQHRHSFEAMSWAPTAPDARQNPTEGWVWKTLPPPAFHGHVHSYALHPDGHTIFVTSSDDKYEVGTYSFDTKDSAWRFHGNWELPFRGRGHFDAELDAWVGIDTDGYICACPAISPSFQTTAPCFYPDCKMTEEEMFAEGYMRGTLTYMGGTKFCLVHGVAAENACVIRLTMFGLKYSYKGELQITDCHRSSRSFIVSRHKYHFLPVAFWM</sequence>
<dbReference type="PANTHER" id="PTHR33085">
    <property type="entry name" value="OS12G0113100 PROTEIN-RELATED"/>
    <property type="match status" value="1"/>
</dbReference>
<proteinExistence type="predicted"/>